<keyword evidence="1" id="KW-0808">Transferase</keyword>
<sequence length="325" mass="35879">MTLADATPALAAPQAPPAPSLADAAIDRIRAFNRYYTRRLDILAEHYLDSPFTLVEARLVWEIADRRAATAADLARDLGLDPGQASRILKRFEARGLIHRTPAPDDGRRSEIRLTEAGLAAFAAMDAEQRAKVGRDVAALDGEAVGRLTAAMADVRRLGDSDRATLPLIVRPHRAGDVSWVCHRQVAFYAEVYGFRGDFETLVMDVGADFLRTFDPRRDASFLAEVDGRVVGSIFVTRAPDPSLAKLRLLWVESEMRGRGLGGRLIGEAVRFARDAGYARMTLWTHDVLDDARRLYARAGFRLVGGERNAAFGPEIVSEHWDLDL</sequence>
<dbReference type="Pfam" id="PF00583">
    <property type="entry name" value="Acetyltransf_1"/>
    <property type="match status" value="1"/>
</dbReference>
<accession>A0A4Q9VFZ0</accession>
<reference evidence="4 5" key="1">
    <citation type="submission" date="2019-02" db="EMBL/GenBank/DDBJ databases">
        <title>Siculibacillus lacustris gen. nov., sp. nov., a new rosette-forming bacterium isolated from a freshwater crater lake (Lake St. Ana, Romania).</title>
        <authorList>
            <person name="Felfoldi T."/>
            <person name="Marton Z."/>
            <person name="Szabo A."/>
            <person name="Mentes A."/>
            <person name="Boka K."/>
            <person name="Marialigeti K."/>
            <person name="Mathe I."/>
            <person name="Koncz M."/>
            <person name="Schumann P."/>
            <person name="Toth E."/>
        </authorList>
    </citation>
    <scope>NUCLEOTIDE SEQUENCE [LARGE SCALE GENOMIC DNA]</scope>
    <source>
        <strain evidence="4 5">SA-279</strain>
    </source>
</reference>
<dbReference type="InterPro" id="IPR016181">
    <property type="entry name" value="Acyl_CoA_acyltransferase"/>
</dbReference>
<dbReference type="RefSeq" id="WP_131311339.1">
    <property type="nucleotide sequence ID" value="NZ_SJFN01000040.1"/>
</dbReference>
<dbReference type="PROSITE" id="PS51186">
    <property type="entry name" value="GNAT"/>
    <property type="match status" value="1"/>
</dbReference>
<dbReference type="SUPFAM" id="SSF55729">
    <property type="entry name" value="Acyl-CoA N-acyltransferases (Nat)"/>
    <property type="match status" value="1"/>
</dbReference>
<feature type="domain" description="N-acetyltransferase" evidence="3">
    <location>
        <begin position="168"/>
        <end position="324"/>
    </location>
</feature>
<dbReference type="SUPFAM" id="SSF46785">
    <property type="entry name" value="Winged helix' DNA-binding domain"/>
    <property type="match status" value="1"/>
</dbReference>
<evidence type="ECO:0000313" key="4">
    <source>
        <dbReference type="EMBL" id="TBW33700.1"/>
    </source>
</evidence>
<keyword evidence="5" id="KW-1185">Reference proteome</keyword>
<dbReference type="SMART" id="SM00347">
    <property type="entry name" value="HTH_MARR"/>
    <property type="match status" value="1"/>
</dbReference>
<protein>
    <submittedName>
        <fullName evidence="4">MarR family transcriptional regulator</fullName>
    </submittedName>
</protein>
<evidence type="ECO:0000256" key="1">
    <source>
        <dbReference type="ARBA" id="ARBA00022679"/>
    </source>
</evidence>
<dbReference type="InterPro" id="IPR000835">
    <property type="entry name" value="HTH_MarR-typ"/>
</dbReference>
<dbReference type="GO" id="GO:0003700">
    <property type="term" value="F:DNA-binding transcription factor activity"/>
    <property type="evidence" value="ECO:0007669"/>
    <property type="project" value="InterPro"/>
</dbReference>
<dbReference type="GO" id="GO:0008080">
    <property type="term" value="F:N-acetyltransferase activity"/>
    <property type="evidence" value="ECO:0007669"/>
    <property type="project" value="InterPro"/>
</dbReference>
<dbReference type="AlphaFoldDB" id="A0A4Q9VFZ0"/>
<evidence type="ECO:0000259" key="3">
    <source>
        <dbReference type="PROSITE" id="PS51186"/>
    </source>
</evidence>
<organism evidence="4 5">
    <name type="scientific">Siculibacillus lacustris</name>
    <dbReference type="NCBI Taxonomy" id="1549641"/>
    <lineage>
        <taxon>Bacteria</taxon>
        <taxon>Pseudomonadati</taxon>
        <taxon>Pseudomonadota</taxon>
        <taxon>Alphaproteobacteria</taxon>
        <taxon>Hyphomicrobiales</taxon>
        <taxon>Ancalomicrobiaceae</taxon>
        <taxon>Siculibacillus</taxon>
    </lineage>
</organism>
<comment type="caution">
    <text evidence="4">The sequence shown here is derived from an EMBL/GenBank/DDBJ whole genome shotgun (WGS) entry which is preliminary data.</text>
</comment>
<gene>
    <name evidence="4" type="ORF">EYW49_19675</name>
</gene>
<dbReference type="PANTHER" id="PTHR13947:SF37">
    <property type="entry name" value="LD18367P"/>
    <property type="match status" value="1"/>
</dbReference>
<evidence type="ECO:0000313" key="5">
    <source>
        <dbReference type="Proteomes" id="UP000292781"/>
    </source>
</evidence>
<name>A0A4Q9VFZ0_9HYPH</name>
<dbReference type="Gene3D" id="3.40.630.30">
    <property type="match status" value="1"/>
</dbReference>
<dbReference type="EMBL" id="SJFN01000040">
    <property type="protein sequence ID" value="TBW33700.1"/>
    <property type="molecule type" value="Genomic_DNA"/>
</dbReference>
<proteinExistence type="predicted"/>
<dbReference type="OrthoDB" id="273614at2"/>
<dbReference type="InterPro" id="IPR000182">
    <property type="entry name" value="GNAT_dom"/>
</dbReference>
<dbReference type="InterPro" id="IPR036388">
    <property type="entry name" value="WH-like_DNA-bd_sf"/>
</dbReference>
<evidence type="ECO:0000259" key="2">
    <source>
        <dbReference type="PROSITE" id="PS50995"/>
    </source>
</evidence>
<dbReference type="Gene3D" id="1.10.10.10">
    <property type="entry name" value="Winged helix-like DNA-binding domain superfamily/Winged helix DNA-binding domain"/>
    <property type="match status" value="1"/>
</dbReference>
<dbReference type="InterPro" id="IPR036390">
    <property type="entry name" value="WH_DNA-bd_sf"/>
</dbReference>
<dbReference type="Pfam" id="PF01047">
    <property type="entry name" value="MarR"/>
    <property type="match status" value="1"/>
</dbReference>
<dbReference type="PROSITE" id="PS50995">
    <property type="entry name" value="HTH_MARR_2"/>
    <property type="match status" value="1"/>
</dbReference>
<dbReference type="InterPro" id="IPR050769">
    <property type="entry name" value="NAT_camello-type"/>
</dbReference>
<feature type="domain" description="HTH marR-type" evidence="2">
    <location>
        <begin position="1"/>
        <end position="157"/>
    </location>
</feature>
<dbReference type="PANTHER" id="PTHR13947">
    <property type="entry name" value="GNAT FAMILY N-ACETYLTRANSFERASE"/>
    <property type="match status" value="1"/>
</dbReference>
<dbReference type="Proteomes" id="UP000292781">
    <property type="component" value="Unassembled WGS sequence"/>
</dbReference>